<dbReference type="SUPFAM" id="SSF48008">
    <property type="entry name" value="GntR ligand-binding domain-like"/>
    <property type="match status" value="1"/>
</dbReference>
<name>A0A0R1W6G6_9LACO</name>
<keyword evidence="1" id="KW-0805">Transcription regulation</keyword>
<gene>
    <name evidence="5" type="ORF">FC15_GL000060</name>
</gene>
<dbReference type="InterPro" id="IPR008920">
    <property type="entry name" value="TF_FadR/GntR_C"/>
</dbReference>
<feature type="domain" description="HTH gntR-type" evidence="4">
    <location>
        <begin position="6"/>
        <end position="73"/>
    </location>
</feature>
<dbReference type="GO" id="GO:0003700">
    <property type="term" value="F:DNA-binding transcription factor activity"/>
    <property type="evidence" value="ECO:0007669"/>
    <property type="project" value="InterPro"/>
</dbReference>
<dbReference type="GO" id="GO:0003677">
    <property type="term" value="F:DNA binding"/>
    <property type="evidence" value="ECO:0007669"/>
    <property type="project" value="UniProtKB-KW"/>
</dbReference>
<dbReference type="PANTHER" id="PTHR43537:SF51">
    <property type="entry name" value="HTH-TYPE TRANSCRIPTIONAL REGULATOR LGOR-RELATED"/>
    <property type="match status" value="1"/>
</dbReference>
<evidence type="ECO:0000256" key="2">
    <source>
        <dbReference type="ARBA" id="ARBA00023125"/>
    </source>
</evidence>
<dbReference type="PROSITE" id="PS50949">
    <property type="entry name" value="HTH_GNTR"/>
    <property type="match status" value="1"/>
</dbReference>
<organism evidence="5 6">
    <name type="scientific">Lapidilactobacillus concavus DSM 17758</name>
    <dbReference type="NCBI Taxonomy" id="1423735"/>
    <lineage>
        <taxon>Bacteria</taxon>
        <taxon>Bacillati</taxon>
        <taxon>Bacillota</taxon>
        <taxon>Bacilli</taxon>
        <taxon>Lactobacillales</taxon>
        <taxon>Lactobacillaceae</taxon>
        <taxon>Lapidilactobacillus</taxon>
    </lineage>
</organism>
<evidence type="ECO:0000256" key="1">
    <source>
        <dbReference type="ARBA" id="ARBA00023015"/>
    </source>
</evidence>
<keyword evidence="3" id="KW-0804">Transcription</keyword>
<dbReference type="SMART" id="SM00895">
    <property type="entry name" value="FCD"/>
    <property type="match status" value="1"/>
</dbReference>
<dbReference type="AlphaFoldDB" id="A0A0R1W6G6"/>
<protein>
    <submittedName>
        <fullName evidence="5">Transcriptional regulator</fullName>
    </submittedName>
</protein>
<dbReference type="Proteomes" id="UP000051315">
    <property type="component" value="Unassembled WGS sequence"/>
</dbReference>
<dbReference type="SMART" id="SM00345">
    <property type="entry name" value="HTH_GNTR"/>
    <property type="match status" value="1"/>
</dbReference>
<keyword evidence="6" id="KW-1185">Reference proteome</keyword>
<comment type="caution">
    <text evidence="5">The sequence shown here is derived from an EMBL/GenBank/DDBJ whole genome shotgun (WGS) entry which is preliminary data.</text>
</comment>
<dbReference type="Pfam" id="PF07729">
    <property type="entry name" value="FCD"/>
    <property type="match status" value="1"/>
</dbReference>
<dbReference type="EMBL" id="AZFX01000009">
    <property type="protein sequence ID" value="KRM13074.1"/>
    <property type="molecule type" value="Genomic_DNA"/>
</dbReference>
<evidence type="ECO:0000313" key="6">
    <source>
        <dbReference type="Proteomes" id="UP000051315"/>
    </source>
</evidence>
<dbReference type="Gene3D" id="1.10.10.10">
    <property type="entry name" value="Winged helix-like DNA-binding domain superfamily/Winged helix DNA-binding domain"/>
    <property type="match status" value="1"/>
</dbReference>
<proteinExistence type="predicted"/>
<keyword evidence="2" id="KW-0238">DNA-binding</keyword>
<dbReference type="CDD" id="cd07377">
    <property type="entry name" value="WHTH_GntR"/>
    <property type="match status" value="1"/>
</dbReference>
<evidence type="ECO:0000259" key="4">
    <source>
        <dbReference type="PROSITE" id="PS50949"/>
    </source>
</evidence>
<dbReference type="Pfam" id="PF00392">
    <property type="entry name" value="GntR"/>
    <property type="match status" value="1"/>
</dbReference>
<dbReference type="InterPro" id="IPR036388">
    <property type="entry name" value="WH-like_DNA-bd_sf"/>
</dbReference>
<dbReference type="PANTHER" id="PTHR43537">
    <property type="entry name" value="TRANSCRIPTIONAL REGULATOR, GNTR FAMILY"/>
    <property type="match status" value="1"/>
</dbReference>
<dbReference type="InterPro" id="IPR000524">
    <property type="entry name" value="Tscrpt_reg_HTH_GntR"/>
</dbReference>
<dbReference type="InterPro" id="IPR011711">
    <property type="entry name" value="GntR_C"/>
</dbReference>
<evidence type="ECO:0000313" key="5">
    <source>
        <dbReference type="EMBL" id="KRM13074.1"/>
    </source>
</evidence>
<dbReference type="InterPro" id="IPR036390">
    <property type="entry name" value="WH_DNA-bd_sf"/>
</dbReference>
<evidence type="ECO:0000256" key="3">
    <source>
        <dbReference type="ARBA" id="ARBA00023163"/>
    </source>
</evidence>
<dbReference type="STRING" id="1423735.FC15_GL000060"/>
<sequence>MMNGLANYQDEAYNLIKKLILTLKLHPGERINIADLHSKFNIGTTPIREAIIRLRREGLIFVIPQSGTYVSKINLAEVYQGRYVREHLEGLIVTEAVSAMTPRDHAQLDQIIAAQEIQLTAHDYDQFFNLDEQFHQTFYQLTQKQFIWNWLELLNTQFNRFRYLRLEVSGLNWDQILIEHRQIVEAVHQGDLSKIQKTVQQHLHMLDSDAHVVTKALPEYFERT</sequence>
<dbReference type="SUPFAM" id="SSF46785">
    <property type="entry name" value="Winged helix' DNA-binding domain"/>
    <property type="match status" value="1"/>
</dbReference>
<dbReference type="Gene3D" id="1.20.120.530">
    <property type="entry name" value="GntR ligand-binding domain-like"/>
    <property type="match status" value="1"/>
</dbReference>
<accession>A0A0R1W6G6</accession>
<reference evidence="5 6" key="1">
    <citation type="journal article" date="2015" name="Genome Announc.">
        <title>Expanding the biotechnology potential of lactobacilli through comparative genomics of 213 strains and associated genera.</title>
        <authorList>
            <person name="Sun Z."/>
            <person name="Harris H.M."/>
            <person name="McCann A."/>
            <person name="Guo C."/>
            <person name="Argimon S."/>
            <person name="Zhang W."/>
            <person name="Yang X."/>
            <person name="Jeffery I.B."/>
            <person name="Cooney J.C."/>
            <person name="Kagawa T.F."/>
            <person name="Liu W."/>
            <person name="Song Y."/>
            <person name="Salvetti E."/>
            <person name="Wrobel A."/>
            <person name="Rasinkangas P."/>
            <person name="Parkhill J."/>
            <person name="Rea M.C."/>
            <person name="O'Sullivan O."/>
            <person name="Ritari J."/>
            <person name="Douillard F.P."/>
            <person name="Paul Ross R."/>
            <person name="Yang R."/>
            <person name="Briner A.E."/>
            <person name="Felis G.E."/>
            <person name="de Vos W.M."/>
            <person name="Barrangou R."/>
            <person name="Klaenhammer T.R."/>
            <person name="Caufield P.W."/>
            <person name="Cui Y."/>
            <person name="Zhang H."/>
            <person name="O'Toole P.W."/>
        </authorList>
    </citation>
    <scope>NUCLEOTIDE SEQUENCE [LARGE SCALE GENOMIC DNA]</scope>
    <source>
        <strain evidence="5 6">DSM 17758</strain>
    </source>
</reference>
<dbReference type="PATRIC" id="fig|1423735.3.peg.60"/>